<keyword evidence="2" id="KW-1185">Reference proteome</keyword>
<evidence type="ECO:0000313" key="1">
    <source>
        <dbReference type="EMBL" id="MPC39471.1"/>
    </source>
</evidence>
<proteinExistence type="predicted"/>
<dbReference type="EMBL" id="VSRR010004374">
    <property type="protein sequence ID" value="MPC39471.1"/>
    <property type="molecule type" value="Genomic_DNA"/>
</dbReference>
<dbReference type="Proteomes" id="UP000324222">
    <property type="component" value="Unassembled WGS sequence"/>
</dbReference>
<dbReference type="OrthoDB" id="6378051at2759"/>
<organism evidence="1 2">
    <name type="scientific">Portunus trituberculatus</name>
    <name type="common">Swimming crab</name>
    <name type="synonym">Neptunus trituberculatus</name>
    <dbReference type="NCBI Taxonomy" id="210409"/>
    <lineage>
        <taxon>Eukaryota</taxon>
        <taxon>Metazoa</taxon>
        <taxon>Ecdysozoa</taxon>
        <taxon>Arthropoda</taxon>
        <taxon>Crustacea</taxon>
        <taxon>Multicrustacea</taxon>
        <taxon>Malacostraca</taxon>
        <taxon>Eumalacostraca</taxon>
        <taxon>Eucarida</taxon>
        <taxon>Decapoda</taxon>
        <taxon>Pleocyemata</taxon>
        <taxon>Brachyura</taxon>
        <taxon>Eubrachyura</taxon>
        <taxon>Portunoidea</taxon>
        <taxon>Portunidae</taxon>
        <taxon>Portuninae</taxon>
        <taxon>Portunus</taxon>
    </lineage>
</organism>
<name>A0A5B7EXF5_PORTR</name>
<gene>
    <name evidence="1" type="ORF">E2C01_033009</name>
</gene>
<dbReference type="AlphaFoldDB" id="A0A5B7EXF5"/>
<accession>A0A5B7EXF5</accession>
<evidence type="ECO:0000313" key="2">
    <source>
        <dbReference type="Proteomes" id="UP000324222"/>
    </source>
</evidence>
<protein>
    <recommendedName>
        <fullName evidence="3">RNA-directed DNA polymerase from mobile element jockey</fullName>
    </recommendedName>
</protein>
<reference evidence="1 2" key="1">
    <citation type="submission" date="2019-05" db="EMBL/GenBank/DDBJ databases">
        <title>Another draft genome of Portunus trituberculatus and its Hox gene families provides insights of decapod evolution.</title>
        <authorList>
            <person name="Jeong J.-H."/>
            <person name="Song I."/>
            <person name="Kim S."/>
            <person name="Choi T."/>
            <person name="Kim D."/>
            <person name="Ryu S."/>
            <person name="Kim W."/>
        </authorList>
    </citation>
    <scope>NUCLEOTIDE SEQUENCE [LARGE SCALE GENOMIC DNA]</scope>
    <source>
        <tissue evidence="1">Muscle</tissue>
    </source>
</reference>
<evidence type="ECO:0008006" key="3">
    <source>
        <dbReference type="Google" id="ProtNLM"/>
    </source>
</evidence>
<sequence>MEQKLVTAFHVAADASIPLTKRPKHQYRDRPRVPLSVHNTEIEWTLGHQYLGVWLDHHLTFQQHICHTTDRICPRLRIMRAMTGTEGGADLRVLKMYYFQAIRSIVDYAAPVLATTQPSLIEKLEKQQNFALRLMLGAPQWAKLCNLRAEAKITQLSHRIKNISLNLLAEKAIHPRHTTIVCRVFQSLAQDERLFQKKTWARKTAHNIQAIKAVAAFKRLRQDPPHPDYSRAAPWESSPIKISVSPLTDKKSSLPNAELARQARNSLAAGRINGADTYYTDVSVDPISHRAAAAFHHHEATGSTAADGSPSANWYLAVTDNTPFPLPNTLPRYITTRLHRLRLGYHCLAELNHTLPIDCTHCQTPTNTPLLHYISDCERTARFLVRDPTTPITLKLTPMDQLVEMVRKYPPPR</sequence>
<comment type="caution">
    <text evidence="1">The sequence shown here is derived from an EMBL/GenBank/DDBJ whole genome shotgun (WGS) entry which is preliminary data.</text>
</comment>